<proteinExistence type="inferred from homology"/>
<keyword evidence="2" id="KW-0320">Glycogen biosynthesis</keyword>
<dbReference type="PANTHER" id="PTHR43523">
    <property type="entry name" value="GLUCOSE-1-PHOSPHATE ADENYLYLTRANSFERASE-RELATED"/>
    <property type="match status" value="1"/>
</dbReference>
<keyword evidence="5" id="KW-0808">Transferase</keyword>
<dbReference type="PANTHER" id="PTHR43523:SF6">
    <property type="entry name" value="GLYCOGEN BIOSYNTHESIS PROTEIN GLGD"/>
    <property type="match status" value="1"/>
</dbReference>
<organism evidence="5 6">
    <name type="scientific">Clostridium cavendishii DSM 21758</name>
    <dbReference type="NCBI Taxonomy" id="1121302"/>
    <lineage>
        <taxon>Bacteria</taxon>
        <taxon>Bacillati</taxon>
        <taxon>Bacillota</taxon>
        <taxon>Clostridia</taxon>
        <taxon>Eubacteriales</taxon>
        <taxon>Clostridiaceae</taxon>
        <taxon>Clostridium</taxon>
    </lineage>
</organism>
<dbReference type="Pfam" id="PF00483">
    <property type="entry name" value="NTP_transferase"/>
    <property type="match status" value="1"/>
</dbReference>
<dbReference type="SUPFAM" id="SSF51161">
    <property type="entry name" value="Trimeric LpxA-like enzymes"/>
    <property type="match status" value="1"/>
</dbReference>
<name>A0A1M6VGW9_9CLOT</name>
<dbReference type="SUPFAM" id="SSF53448">
    <property type="entry name" value="Nucleotide-diphospho-sugar transferases"/>
    <property type="match status" value="1"/>
</dbReference>
<dbReference type="InterPro" id="IPR005835">
    <property type="entry name" value="NTP_transferase_dom"/>
</dbReference>
<evidence type="ECO:0000259" key="3">
    <source>
        <dbReference type="Pfam" id="PF00483"/>
    </source>
</evidence>
<evidence type="ECO:0000256" key="1">
    <source>
        <dbReference type="ARBA" id="ARBA00010443"/>
    </source>
</evidence>
<evidence type="ECO:0000313" key="5">
    <source>
        <dbReference type="EMBL" id="SHK80516.1"/>
    </source>
</evidence>
<dbReference type="InterPro" id="IPR011832">
    <property type="entry name" value="GlgDAde_trans"/>
</dbReference>
<comment type="similarity">
    <text evidence="1">Belongs to the bacterial/plant glucose-1-phosphate adenylyltransferase family.</text>
</comment>
<dbReference type="AlphaFoldDB" id="A0A1M6VGW9"/>
<keyword evidence="6" id="KW-1185">Reference proteome</keyword>
<keyword evidence="5" id="KW-0548">Nucleotidyltransferase</keyword>
<accession>A0A1M6VGW9</accession>
<feature type="domain" description="Nucleotidyl transferase" evidence="3">
    <location>
        <begin position="16"/>
        <end position="176"/>
    </location>
</feature>
<dbReference type="CDD" id="cd04651">
    <property type="entry name" value="LbH_G1P_AT_C"/>
    <property type="match status" value="1"/>
</dbReference>
<feature type="domain" description="Glucose-1-phosphate adenylyltransferase/Bifunctional protein GlmU-like C-terminal hexapeptide" evidence="4">
    <location>
        <begin position="282"/>
        <end position="350"/>
    </location>
</feature>
<dbReference type="CDD" id="cd02508">
    <property type="entry name" value="ADP_Glucose_PP"/>
    <property type="match status" value="1"/>
</dbReference>
<dbReference type="InterPro" id="IPR011004">
    <property type="entry name" value="Trimer_LpxA-like_sf"/>
</dbReference>
<dbReference type="RefSeq" id="WP_072993763.1">
    <property type="nucleotide sequence ID" value="NZ_FQZB01000029.1"/>
</dbReference>
<dbReference type="NCBIfam" id="TIGR02092">
    <property type="entry name" value="glgD"/>
    <property type="match status" value="1"/>
</dbReference>
<dbReference type="GO" id="GO:0005978">
    <property type="term" value="P:glycogen biosynthetic process"/>
    <property type="evidence" value="ECO:0007669"/>
    <property type="project" value="UniProtKB-KW"/>
</dbReference>
<dbReference type="InterPro" id="IPR029044">
    <property type="entry name" value="Nucleotide-diphossugar_trans"/>
</dbReference>
<dbReference type="Gene3D" id="3.90.550.10">
    <property type="entry name" value="Spore Coat Polysaccharide Biosynthesis Protein SpsA, Chain A"/>
    <property type="match status" value="1"/>
</dbReference>
<evidence type="ECO:0000259" key="4">
    <source>
        <dbReference type="Pfam" id="PF24894"/>
    </source>
</evidence>
<evidence type="ECO:0000313" key="6">
    <source>
        <dbReference type="Proteomes" id="UP000184310"/>
    </source>
</evidence>
<dbReference type="InterPro" id="IPR011831">
    <property type="entry name" value="ADP-Glc_PPase"/>
</dbReference>
<dbReference type="STRING" id="1121302.SAMN02745163_04492"/>
<reference evidence="5 6" key="1">
    <citation type="submission" date="2016-11" db="EMBL/GenBank/DDBJ databases">
        <authorList>
            <person name="Jaros S."/>
            <person name="Januszkiewicz K."/>
            <person name="Wedrychowicz H."/>
        </authorList>
    </citation>
    <scope>NUCLEOTIDE SEQUENCE [LARGE SCALE GENOMIC DNA]</scope>
    <source>
        <strain evidence="5 6">DSM 21758</strain>
    </source>
</reference>
<evidence type="ECO:0000256" key="2">
    <source>
        <dbReference type="ARBA" id="ARBA00023056"/>
    </source>
</evidence>
<dbReference type="GO" id="GO:0008878">
    <property type="term" value="F:glucose-1-phosphate adenylyltransferase activity"/>
    <property type="evidence" value="ECO:0007669"/>
    <property type="project" value="InterPro"/>
</dbReference>
<sequence>MKNYIGIINLDENEDRIRELTRTRPLASVPMAGRYRIIDFVLSNMTNAGIENIAIFSKNKSRSLVDHLSNGRPWDLHRKRDGLRVFNFGEEDPVNDDVHTFASNMEFLKYSKQEYVVISSSYMICNIDLTEVMKFHEKNINDITIVYKTVSNADKSFIDCDVINVDSNDNIISVGENIGSAKEANINMEILLMRKDLFIEIIYECIKTGLDRKVKNCIYRNLDKLKVKAYKFDGYLSCINSLEAYYKANMDLLNVRINNELFFDNGPIYTKSKDEGPTKYTKDSNVINSIIANGCYIEGTVENCIISRRVHIHKDVHLKDCIILQNSTINAHSKLQNVITDKCTNITKGEELKGARNYPLVIERPKIM</sequence>
<gene>
    <name evidence="5" type="ORF">SAMN02745163_04492</name>
</gene>
<dbReference type="InterPro" id="IPR056818">
    <property type="entry name" value="GlmU/GlgC-like_hexapep"/>
</dbReference>
<dbReference type="OrthoDB" id="9801810at2"/>
<dbReference type="Proteomes" id="UP000184310">
    <property type="component" value="Unassembled WGS sequence"/>
</dbReference>
<dbReference type="Gene3D" id="2.160.10.10">
    <property type="entry name" value="Hexapeptide repeat proteins"/>
    <property type="match status" value="1"/>
</dbReference>
<protein>
    <submittedName>
        <fullName evidence="5">Glucose-1-phosphate adenylyltransferase</fullName>
    </submittedName>
</protein>
<dbReference type="EMBL" id="FQZB01000029">
    <property type="protein sequence ID" value="SHK80516.1"/>
    <property type="molecule type" value="Genomic_DNA"/>
</dbReference>
<dbReference type="Pfam" id="PF24894">
    <property type="entry name" value="Hexapep_GlmU"/>
    <property type="match status" value="1"/>
</dbReference>